<keyword evidence="6" id="KW-0498">Mitosis</keyword>
<feature type="region of interest" description="Disordered" evidence="12">
    <location>
        <begin position="561"/>
        <end position="602"/>
    </location>
</feature>
<dbReference type="Pfam" id="PF15678">
    <property type="entry name" value="SPICE"/>
    <property type="match status" value="1"/>
</dbReference>
<feature type="compositionally biased region" description="Polar residues" evidence="12">
    <location>
        <begin position="215"/>
        <end position="229"/>
    </location>
</feature>
<feature type="region of interest" description="Disordered" evidence="12">
    <location>
        <begin position="195"/>
        <end position="229"/>
    </location>
</feature>
<dbReference type="Proteomes" id="UP000694871">
    <property type="component" value="Unplaced"/>
</dbReference>
<evidence type="ECO:0000256" key="12">
    <source>
        <dbReference type="SAM" id="MobiDB-lite"/>
    </source>
</evidence>
<dbReference type="RefSeq" id="XP_015282874.1">
    <property type="nucleotide sequence ID" value="XM_015427388.1"/>
</dbReference>
<dbReference type="PANTHER" id="PTHR31167">
    <property type="entry name" value="SPINDLE AND CENTRIOLE ASSOCIATED PROTEIN 1 SPICE1"/>
    <property type="match status" value="1"/>
</dbReference>
<evidence type="ECO:0000256" key="7">
    <source>
        <dbReference type="ARBA" id="ARBA00023054"/>
    </source>
</evidence>
<dbReference type="PANTHER" id="PTHR31167:SF3">
    <property type="entry name" value="SPINDLE AND CENTRIOLE-ASSOCIATED PROTEIN 1"/>
    <property type="match status" value="1"/>
</dbReference>
<evidence type="ECO:0000256" key="5">
    <source>
        <dbReference type="ARBA" id="ARBA00022618"/>
    </source>
</evidence>
<name>A0ABM1LA87_GEKJA</name>
<keyword evidence="7 11" id="KW-0175">Coiled coil</keyword>
<feature type="non-terminal residue" evidence="14">
    <location>
        <position position="1"/>
    </location>
</feature>
<keyword evidence="13" id="KW-1185">Reference proteome</keyword>
<feature type="compositionally biased region" description="Polar residues" evidence="12">
    <location>
        <begin position="575"/>
        <end position="597"/>
    </location>
</feature>
<feature type="compositionally biased region" description="Basic and acidic residues" evidence="12">
    <location>
        <begin position="457"/>
        <end position="468"/>
    </location>
</feature>
<dbReference type="InterPro" id="IPR031387">
    <property type="entry name" value="SPICE1"/>
</dbReference>
<feature type="region of interest" description="Disordered" evidence="12">
    <location>
        <begin position="649"/>
        <end position="670"/>
    </location>
</feature>
<sequence length="670" mass="72602">ILSDQYHLQDVLERSDRAMAVVKDLFGDAPRRHAGFPNVTVAPDCDVESAQGPIAQKRDPPTQLSVLSESVMDPQALNEVRESSSGFLLEGENIQDVSFDSRSIIDANRVSRLPKEKGSVTNCHEKAIKQRAGAPSAQEANMLATPTADLPSPDCAALNATKVVKRVHSRLENEEQIADITYIVQQVLNANLKKQKQTPAKVKKTHTPLMPAGQKKNNSNSAPVSSGNVSSLDVLNQMMRDVEQEMDDYERWTGREVQPVPNGHGLSGFTYSLVNALCRVMSFLKESEARLRQEALKRQQLEGEMSEHRALIDALTAEILLMREENLTLQSKLQQYMFVTDEQLTSLTRALKGLPISESNRARSPGETSRLSIWSPEAIQGKPLLNYVGPKTDTFGGEKMPELSQVDLPSKGPVSLSPPDHAEVGQVLSSPPVHPAVLLSPPLQKNSQTSLPFQDDSSGRESDQEERSSVSSKPLTAWEDSALFPQRGRAPFAAGAPQNSLQTDSHPAQGAFSVAARPGLGGFAERLNLGPPTACARDDDLQGQIAQLTFQNSVIRAQLNQSRPSHPEMGDCSKQPGTAQNASGKEGQETSQATSSLKEPPKSLELQLINQQKLATLVSVSPPISPIPLPAVNLGESGRRKIEVSIPVAETLDSSKEDIPSPASGTSARR</sequence>
<keyword evidence="8" id="KW-0206">Cytoskeleton</keyword>
<keyword evidence="4" id="KW-0963">Cytoplasm</keyword>
<feature type="compositionally biased region" description="Polar residues" evidence="12">
    <location>
        <begin position="443"/>
        <end position="456"/>
    </location>
</feature>
<feature type="region of interest" description="Disordered" evidence="12">
    <location>
        <begin position="390"/>
        <end position="477"/>
    </location>
</feature>
<evidence type="ECO:0000256" key="2">
    <source>
        <dbReference type="ARBA" id="ARBA00004186"/>
    </source>
</evidence>
<dbReference type="GeneID" id="107124010"/>
<keyword evidence="9" id="KW-0131">Cell cycle</keyword>
<evidence type="ECO:0000256" key="11">
    <source>
        <dbReference type="SAM" id="Coils"/>
    </source>
</evidence>
<evidence type="ECO:0000256" key="3">
    <source>
        <dbReference type="ARBA" id="ARBA00018313"/>
    </source>
</evidence>
<evidence type="ECO:0000256" key="1">
    <source>
        <dbReference type="ARBA" id="ARBA00004114"/>
    </source>
</evidence>
<evidence type="ECO:0000313" key="13">
    <source>
        <dbReference type="Proteomes" id="UP000694871"/>
    </source>
</evidence>
<gene>
    <name evidence="14" type="primary">SPICE1</name>
</gene>
<evidence type="ECO:0000256" key="4">
    <source>
        <dbReference type="ARBA" id="ARBA00022490"/>
    </source>
</evidence>
<evidence type="ECO:0000256" key="10">
    <source>
        <dbReference type="ARBA" id="ARBA00030722"/>
    </source>
</evidence>
<feature type="coiled-coil region" evidence="11">
    <location>
        <begin position="284"/>
        <end position="318"/>
    </location>
</feature>
<comment type="subcellular location">
    <subcellularLocation>
        <location evidence="1">Cytoplasm</location>
        <location evidence="1">Cytoskeleton</location>
        <location evidence="1">Microtubule organizing center</location>
        <location evidence="1">Centrosome</location>
        <location evidence="1">Centriole</location>
    </subcellularLocation>
    <subcellularLocation>
        <location evidence="2">Cytoplasm</location>
        <location evidence="2">Cytoskeleton</location>
        <location evidence="2">Spindle</location>
    </subcellularLocation>
</comment>
<protein>
    <recommendedName>
        <fullName evidence="3">Spindle and centriole-associated protein 1</fullName>
    </recommendedName>
    <alternativeName>
        <fullName evidence="10">Coiled-coil domain-containing protein 52</fullName>
    </alternativeName>
</protein>
<feature type="compositionally biased region" description="Basic residues" evidence="12">
    <location>
        <begin position="195"/>
        <end position="206"/>
    </location>
</feature>
<keyword evidence="5" id="KW-0132">Cell division</keyword>
<evidence type="ECO:0000256" key="6">
    <source>
        <dbReference type="ARBA" id="ARBA00022776"/>
    </source>
</evidence>
<evidence type="ECO:0000256" key="8">
    <source>
        <dbReference type="ARBA" id="ARBA00023212"/>
    </source>
</evidence>
<accession>A0ABM1LA87</accession>
<evidence type="ECO:0000256" key="9">
    <source>
        <dbReference type="ARBA" id="ARBA00023306"/>
    </source>
</evidence>
<evidence type="ECO:0000313" key="14">
    <source>
        <dbReference type="RefSeq" id="XP_015282874.1"/>
    </source>
</evidence>
<proteinExistence type="predicted"/>
<reference evidence="14" key="1">
    <citation type="submission" date="2025-08" db="UniProtKB">
        <authorList>
            <consortium name="RefSeq"/>
        </authorList>
    </citation>
    <scope>IDENTIFICATION</scope>
</reference>
<organism evidence="13 14">
    <name type="scientific">Gekko japonicus</name>
    <name type="common">Schlegel's Japanese gecko</name>
    <dbReference type="NCBI Taxonomy" id="146911"/>
    <lineage>
        <taxon>Eukaryota</taxon>
        <taxon>Metazoa</taxon>
        <taxon>Chordata</taxon>
        <taxon>Craniata</taxon>
        <taxon>Vertebrata</taxon>
        <taxon>Euteleostomi</taxon>
        <taxon>Lepidosauria</taxon>
        <taxon>Squamata</taxon>
        <taxon>Bifurcata</taxon>
        <taxon>Gekkota</taxon>
        <taxon>Gekkonidae</taxon>
        <taxon>Gekkoninae</taxon>
        <taxon>Gekko</taxon>
    </lineage>
</organism>